<comment type="caution">
    <text evidence="1">The sequence shown here is derived from an EMBL/GenBank/DDBJ whole genome shotgun (WGS) entry which is preliminary data.</text>
</comment>
<keyword evidence="2" id="KW-1185">Reference proteome</keyword>
<sequence>MMRFSIPGVFALMSAMSCPNSRGQLQPTEGYAVTDLTILNPSKGPDICLSKFVTLLLQSSFTAASFTAAGCYLCPAPAPGSKGTKLLICCSVNSTLPLKMESFYVRSFNEKVNFSSELDQIIENGNFHLNKMVLNASDVPFLNTKSSDSILTEAKRVNILSEPTFTSICSLHKTELEKF</sequence>
<gene>
    <name evidence="1" type="ORF">L2E82_10011</name>
</gene>
<name>A0ACB9GAL0_CICIN</name>
<protein>
    <submittedName>
        <fullName evidence="1">Uncharacterized protein</fullName>
    </submittedName>
</protein>
<proteinExistence type="predicted"/>
<reference evidence="2" key="1">
    <citation type="journal article" date="2022" name="Mol. Ecol. Resour.">
        <title>The genomes of chicory, endive, great burdock and yacon provide insights into Asteraceae palaeo-polyploidization history and plant inulin production.</title>
        <authorList>
            <person name="Fan W."/>
            <person name="Wang S."/>
            <person name="Wang H."/>
            <person name="Wang A."/>
            <person name="Jiang F."/>
            <person name="Liu H."/>
            <person name="Zhao H."/>
            <person name="Xu D."/>
            <person name="Zhang Y."/>
        </authorList>
    </citation>
    <scope>NUCLEOTIDE SEQUENCE [LARGE SCALE GENOMIC DNA]</scope>
    <source>
        <strain evidence="2">cv. Punajuju</strain>
    </source>
</reference>
<dbReference type="Proteomes" id="UP001055811">
    <property type="component" value="Linkage Group LG02"/>
</dbReference>
<accession>A0ACB9GAL0</accession>
<organism evidence="1 2">
    <name type="scientific">Cichorium intybus</name>
    <name type="common">Chicory</name>
    <dbReference type="NCBI Taxonomy" id="13427"/>
    <lineage>
        <taxon>Eukaryota</taxon>
        <taxon>Viridiplantae</taxon>
        <taxon>Streptophyta</taxon>
        <taxon>Embryophyta</taxon>
        <taxon>Tracheophyta</taxon>
        <taxon>Spermatophyta</taxon>
        <taxon>Magnoliopsida</taxon>
        <taxon>eudicotyledons</taxon>
        <taxon>Gunneridae</taxon>
        <taxon>Pentapetalae</taxon>
        <taxon>asterids</taxon>
        <taxon>campanulids</taxon>
        <taxon>Asterales</taxon>
        <taxon>Asteraceae</taxon>
        <taxon>Cichorioideae</taxon>
        <taxon>Cichorieae</taxon>
        <taxon>Cichoriinae</taxon>
        <taxon>Cichorium</taxon>
    </lineage>
</organism>
<evidence type="ECO:0000313" key="2">
    <source>
        <dbReference type="Proteomes" id="UP001055811"/>
    </source>
</evidence>
<dbReference type="EMBL" id="CM042010">
    <property type="protein sequence ID" value="KAI3780108.1"/>
    <property type="molecule type" value="Genomic_DNA"/>
</dbReference>
<reference evidence="1 2" key="2">
    <citation type="journal article" date="2022" name="Mol. Ecol. Resour.">
        <title>The genomes of chicory, endive, great burdock and yacon provide insights into Asteraceae paleo-polyploidization history and plant inulin production.</title>
        <authorList>
            <person name="Fan W."/>
            <person name="Wang S."/>
            <person name="Wang H."/>
            <person name="Wang A."/>
            <person name="Jiang F."/>
            <person name="Liu H."/>
            <person name="Zhao H."/>
            <person name="Xu D."/>
            <person name="Zhang Y."/>
        </authorList>
    </citation>
    <scope>NUCLEOTIDE SEQUENCE [LARGE SCALE GENOMIC DNA]</scope>
    <source>
        <strain evidence="2">cv. Punajuju</strain>
        <tissue evidence="1">Leaves</tissue>
    </source>
</reference>
<evidence type="ECO:0000313" key="1">
    <source>
        <dbReference type="EMBL" id="KAI3780108.1"/>
    </source>
</evidence>